<keyword evidence="3" id="KW-1185">Reference proteome</keyword>
<evidence type="ECO:0000259" key="1">
    <source>
        <dbReference type="SMART" id="SM00943"/>
    </source>
</evidence>
<feature type="domain" description="DNA primase/polymerase bifunctional N-terminal" evidence="1">
    <location>
        <begin position="20"/>
        <end position="183"/>
    </location>
</feature>
<organism evidence="2 3">
    <name type="scientific">Streptomyces exfoliatus</name>
    <name type="common">Streptomyces hydrogenans</name>
    <dbReference type="NCBI Taxonomy" id="1905"/>
    <lineage>
        <taxon>Bacteria</taxon>
        <taxon>Bacillati</taxon>
        <taxon>Actinomycetota</taxon>
        <taxon>Actinomycetes</taxon>
        <taxon>Kitasatosporales</taxon>
        <taxon>Streptomycetaceae</taxon>
        <taxon>Streptomyces</taxon>
    </lineage>
</organism>
<reference evidence="2 3" key="1">
    <citation type="submission" date="2024-06" db="EMBL/GenBank/DDBJ databases">
        <title>The Natural Products Discovery Center: Release of the First 8490 Sequenced Strains for Exploring Actinobacteria Biosynthetic Diversity.</title>
        <authorList>
            <person name="Kalkreuter E."/>
            <person name="Kautsar S.A."/>
            <person name="Yang D."/>
            <person name="Bader C.D."/>
            <person name="Teijaro C.N."/>
            <person name="Fluegel L."/>
            <person name="Davis C.M."/>
            <person name="Simpson J.R."/>
            <person name="Lauterbach L."/>
            <person name="Steele A.D."/>
            <person name="Gui C."/>
            <person name="Meng S."/>
            <person name="Li G."/>
            <person name="Viehrig K."/>
            <person name="Ye F."/>
            <person name="Su P."/>
            <person name="Kiefer A.F."/>
            <person name="Nichols A."/>
            <person name="Cepeda A.J."/>
            <person name="Yan W."/>
            <person name="Fan B."/>
            <person name="Jiang Y."/>
            <person name="Adhikari A."/>
            <person name="Zheng C.-J."/>
            <person name="Schuster L."/>
            <person name="Cowan T.M."/>
            <person name="Smanski M.J."/>
            <person name="Chevrette M.G."/>
            <person name="De Carvalho L.P.S."/>
            <person name="Shen B."/>
        </authorList>
    </citation>
    <scope>NUCLEOTIDE SEQUENCE [LARGE SCALE GENOMIC DNA]</scope>
    <source>
        <strain evidence="2 3">NPDC045705</strain>
    </source>
</reference>
<comment type="caution">
    <text evidence="2">The sequence shown here is derived from an EMBL/GenBank/DDBJ whole genome shotgun (WGS) entry which is preliminary data.</text>
</comment>
<dbReference type="Proteomes" id="UP001551210">
    <property type="component" value="Unassembled WGS sequence"/>
</dbReference>
<name>A0ABV3CNE0_STREX</name>
<gene>
    <name evidence="2" type="ORF">AB0A76_00705</name>
</gene>
<protein>
    <submittedName>
        <fullName evidence="2">Bifunctional DNA primase/polymerase</fullName>
    </submittedName>
</protein>
<dbReference type="InterPro" id="IPR015330">
    <property type="entry name" value="DNA_primase/pol_bifunc_N"/>
</dbReference>
<evidence type="ECO:0000313" key="3">
    <source>
        <dbReference type="Proteomes" id="UP001551210"/>
    </source>
</evidence>
<dbReference type="RefSeq" id="WP_359202813.1">
    <property type="nucleotide sequence ID" value="NZ_JBEZAM010000001.1"/>
</dbReference>
<evidence type="ECO:0000313" key="2">
    <source>
        <dbReference type="EMBL" id="MEU7291719.1"/>
    </source>
</evidence>
<dbReference type="SMART" id="SM00943">
    <property type="entry name" value="Prim-Pol"/>
    <property type="match status" value="1"/>
</dbReference>
<accession>A0ABV3CNE0</accession>
<sequence>MTQPTPIRRDVRTGDHLSVALRLVAGGLPVLPLRAGKGPFGNCPTCTGNACGGRPNMKTPGPCRCLLPCHAWAAATTDPHVLSSPAWTAAWHRAGAVAYHPGGAGVTVVDLDDADAVAWARATLPPTRTVTTTRGEHWIYRGTMRSANHVRDGVDIKSLMAYARWLGPGVGIMAVLPPLVLALVEREETTRPRAGVDSSSLTPARWDRSVATGCRHTETYVHSGLERGIARILAHPDKGAGSAAYGVARFLAGQHTHCPGPCGLDTLGEQVIDAAVSVGVPEPYARRAVTNGMGAVLGATA</sequence>
<dbReference type="Pfam" id="PF09250">
    <property type="entry name" value="Prim-Pol"/>
    <property type="match status" value="1"/>
</dbReference>
<proteinExistence type="predicted"/>
<dbReference type="EMBL" id="JBEZAM010000001">
    <property type="protein sequence ID" value="MEU7291719.1"/>
    <property type="molecule type" value="Genomic_DNA"/>
</dbReference>